<evidence type="ECO:0000313" key="10">
    <source>
        <dbReference type="Proteomes" id="UP000316079"/>
    </source>
</evidence>
<dbReference type="SMART" id="SM00156">
    <property type="entry name" value="PP2Ac"/>
    <property type="match status" value="1"/>
</dbReference>
<name>A0A553NIC4_9TELE</name>
<keyword evidence="3" id="KW-0479">Metal-binding</keyword>
<evidence type="ECO:0000256" key="1">
    <source>
        <dbReference type="ARBA" id="ARBA00001936"/>
    </source>
</evidence>
<evidence type="ECO:0000256" key="7">
    <source>
        <dbReference type="SAM" id="MobiDB-lite"/>
    </source>
</evidence>
<organism evidence="9 10">
    <name type="scientific">Danionella cerebrum</name>
    <dbReference type="NCBI Taxonomy" id="2873325"/>
    <lineage>
        <taxon>Eukaryota</taxon>
        <taxon>Metazoa</taxon>
        <taxon>Chordata</taxon>
        <taxon>Craniata</taxon>
        <taxon>Vertebrata</taxon>
        <taxon>Euteleostomi</taxon>
        <taxon>Actinopterygii</taxon>
        <taxon>Neopterygii</taxon>
        <taxon>Teleostei</taxon>
        <taxon>Ostariophysi</taxon>
        <taxon>Cypriniformes</taxon>
        <taxon>Danionidae</taxon>
        <taxon>Danioninae</taxon>
        <taxon>Danionella</taxon>
    </lineage>
</organism>
<dbReference type="OrthoDB" id="442428at2759"/>
<dbReference type="SUPFAM" id="SSF56300">
    <property type="entry name" value="Metallo-dependent phosphatases"/>
    <property type="match status" value="1"/>
</dbReference>
<comment type="catalytic activity">
    <reaction evidence="6">
        <text>O-phospho-L-threonyl-[protein] + H2O = L-threonyl-[protein] + phosphate</text>
        <dbReference type="Rhea" id="RHEA:47004"/>
        <dbReference type="Rhea" id="RHEA-COMP:11060"/>
        <dbReference type="Rhea" id="RHEA-COMP:11605"/>
        <dbReference type="ChEBI" id="CHEBI:15377"/>
        <dbReference type="ChEBI" id="CHEBI:30013"/>
        <dbReference type="ChEBI" id="CHEBI:43474"/>
        <dbReference type="ChEBI" id="CHEBI:61977"/>
        <dbReference type="EC" id="3.1.3.16"/>
    </reaction>
</comment>
<dbReference type="CDD" id="cd00051">
    <property type="entry name" value="EFh"/>
    <property type="match status" value="1"/>
</dbReference>
<evidence type="ECO:0000256" key="4">
    <source>
        <dbReference type="ARBA" id="ARBA00022837"/>
    </source>
</evidence>
<evidence type="ECO:0000256" key="6">
    <source>
        <dbReference type="RuleBase" id="RU004273"/>
    </source>
</evidence>
<dbReference type="InterPro" id="IPR006186">
    <property type="entry name" value="Ser/Thr-sp_prot-phosphatase"/>
</dbReference>
<dbReference type="InterPro" id="IPR051134">
    <property type="entry name" value="PPP_phosphatase"/>
</dbReference>
<protein>
    <recommendedName>
        <fullName evidence="6">Serine/threonine-protein phosphatase</fullName>
        <ecNumber evidence="6">3.1.3.16</ecNumber>
    </recommendedName>
</protein>
<feature type="compositionally biased region" description="Basic and acidic residues" evidence="7">
    <location>
        <begin position="486"/>
        <end position="499"/>
    </location>
</feature>
<gene>
    <name evidence="9" type="ORF">DNTS_009416</name>
</gene>
<proteinExistence type="inferred from homology"/>
<dbReference type="PROSITE" id="PS00018">
    <property type="entry name" value="EF_HAND_1"/>
    <property type="match status" value="2"/>
</dbReference>
<dbReference type="InterPro" id="IPR029052">
    <property type="entry name" value="Metallo-depent_PP-like"/>
</dbReference>
<dbReference type="Gene3D" id="3.60.21.10">
    <property type="match status" value="2"/>
</dbReference>
<comment type="caution">
    <text evidence="9">The sequence shown here is derived from an EMBL/GenBank/DDBJ whole genome shotgun (WGS) entry which is preliminary data.</text>
</comment>
<sequence length="857" mass="97451">MSSHRHRQLLCSETLRRHQQWVQLLLRLPEVTCSPDGYLDLWVSDLCSQLIDHYGMWRVQIKAGAEAESKRSREHLCCSSYSDAGGTADPALVPAIRGTAGDAPPLLLEHLPVHRGALLVLLPGAPVSPMFSESERSVFPELQWHKLYCYQQIELPEGYSGPHLAFPLTLSGVTELLEAFRNKQVQAAPELNRGRLRMSRLEHGLTEDPRGLLSEQRVRKPVHRRLHARYVLQLLGKTWTLLRLLPNINLISSSKHREITICGEDPEAGDLHGQLEDLLLIFYKNGFPSPEAPYIFNGDFVDRGKESMEILLVLFAFLLLYPHDVHLNRGNHEDHILNLRYGFTKEVLGKYRDSLPRVLSLELVSGSPSGSSISGSGFIFNMRTCLLTSCRPSVEMQRWFLVLHRVPLGSLCSGAFAQTLKKGFFVHEQVHGKLILQLLQKIFRWLPLATIIDQKVLILHGGVSDRTDLQLISSLQRHRFASALRPLEKREAPGTEDERRKRRASPRRTQRAPDSQLHSLQAEAPDPSAQRPPRLSLTSQPDPQNLPEPRTDEEEWSQVVDVLWSDPMPQNGCVPNVSRSGGCCWGPDVTRRFLSTHSLTLLIRSHQCKPDGFEFCHGGRVLTVFSASNYYDEGSNRGAFIRLGPDLVPHCRQFQASRNTRELTLRQSVGRTERAALQALKMQMFTHKSSLIREFQEQDPESTGVISLKQWADVLENVLRLGLPWRVLRVQLVSSTTEDGSLRYQDWISQLLDLQDQTEITNTSLMETLYKHHSNLESIFRMIDTDHSGLISYQEFLQAWKLFSSHLQTKIDPQCISDLIHSIDFNKDGSIDINEFMEAFRLVQPAQSTDPERAEIF</sequence>
<dbReference type="SMART" id="SM00054">
    <property type="entry name" value="EFh"/>
    <property type="match status" value="2"/>
</dbReference>
<dbReference type="PANTHER" id="PTHR45668">
    <property type="entry name" value="SERINE/THREONINE-PROTEIN PHOSPHATASE 5-RELATED"/>
    <property type="match status" value="1"/>
</dbReference>
<dbReference type="Pfam" id="PF00149">
    <property type="entry name" value="Metallophos"/>
    <property type="match status" value="1"/>
</dbReference>
<comment type="similarity">
    <text evidence="2 6">Belongs to the PPP phosphatase family.</text>
</comment>
<keyword evidence="5" id="KW-0464">Manganese</keyword>
<dbReference type="STRING" id="623744.A0A553NIC4"/>
<dbReference type="PANTHER" id="PTHR45668:SF2">
    <property type="entry name" value="SERINE_THREONINE-PROTEIN PHOSPHATASE WITH EF-HANDS 2"/>
    <property type="match status" value="1"/>
</dbReference>
<dbReference type="InterPro" id="IPR002048">
    <property type="entry name" value="EF_hand_dom"/>
</dbReference>
<dbReference type="AlphaFoldDB" id="A0A553NIC4"/>
<keyword evidence="4" id="KW-0106">Calcium</keyword>
<dbReference type="GO" id="GO:0051879">
    <property type="term" value="F:Hsp90 protein binding"/>
    <property type="evidence" value="ECO:0007669"/>
    <property type="project" value="TreeGrafter"/>
</dbReference>
<dbReference type="Proteomes" id="UP000316079">
    <property type="component" value="Unassembled WGS sequence"/>
</dbReference>
<evidence type="ECO:0000313" key="9">
    <source>
        <dbReference type="EMBL" id="TRY65175.1"/>
    </source>
</evidence>
<feature type="domain" description="EF-hand" evidence="8">
    <location>
        <begin position="811"/>
        <end position="846"/>
    </location>
</feature>
<dbReference type="PROSITE" id="PS50222">
    <property type="entry name" value="EF_HAND_2"/>
    <property type="match status" value="2"/>
</dbReference>
<dbReference type="InterPro" id="IPR011992">
    <property type="entry name" value="EF-hand-dom_pair"/>
</dbReference>
<dbReference type="SUPFAM" id="SSF47473">
    <property type="entry name" value="EF-hand"/>
    <property type="match status" value="1"/>
</dbReference>
<dbReference type="EMBL" id="SRMA01026939">
    <property type="protein sequence ID" value="TRY65175.1"/>
    <property type="molecule type" value="Genomic_DNA"/>
</dbReference>
<dbReference type="PROSITE" id="PS00125">
    <property type="entry name" value="SER_THR_PHOSPHATASE"/>
    <property type="match status" value="1"/>
</dbReference>
<dbReference type="GO" id="GO:0043409">
    <property type="term" value="P:negative regulation of MAPK cascade"/>
    <property type="evidence" value="ECO:0007669"/>
    <property type="project" value="TreeGrafter"/>
</dbReference>
<dbReference type="Gene3D" id="1.10.238.10">
    <property type="entry name" value="EF-hand"/>
    <property type="match status" value="1"/>
</dbReference>
<evidence type="ECO:0000256" key="3">
    <source>
        <dbReference type="ARBA" id="ARBA00022723"/>
    </source>
</evidence>
<evidence type="ECO:0000259" key="8">
    <source>
        <dbReference type="PROSITE" id="PS50222"/>
    </source>
</evidence>
<feature type="domain" description="EF-hand" evidence="8">
    <location>
        <begin position="771"/>
        <end position="806"/>
    </location>
</feature>
<comment type="cofactor">
    <cofactor evidence="1">
        <name>Mn(2+)</name>
        <dbReference type="ChEBI" id="CHEBI:29035"/>
    </cofactor>
</comment>
<dbReference type="InterPro" id="IPR018247">
    <property type="entry name" value="EF_Hand_1_Ca_BS"/>
</dbReference>
<evidence type="ECO:0000256" key="2">
    <source>
        <dbReference type="ARBA" id="ARBA00008294"/>
    </source>
</evidence>
<dbReference type="EC" id="3.1.3.16" evidence="6"/>
<keyword evidence="10" id="KW-1185">Reference proteome</keyword>
<dbReference type="GO" id="GO:0004722">
    <property type="term" value="F:protein serine/threonine phosphatase activity"/>
    <property type="evidence" value="ECO:0007669"/>
    <property type="project" value="UniProtKB-EC"/>
</dbReference>
<feature type="compositionally biased region" description="Basic residues" evidence="7">
    <location>
        <begin position="500"/>
        <end position="510"/>
    </location>
</feature>
<dbReference type="Pfam" id="PF13499">
    <property type="entry name" value="EF-hand_7"/>
    <property type="match status" value="1"/>
</dbReference>
<dbReference type="GO" id="GO:0005509">
    <property type="term" value="F:calcium ion binding"/>
    <property type="evidence" value="ECO:0007669"/>
    <property type="project" value="InterPro"/>
</dbReference>
<feature type="region of interest" description="Disordered" evidence="7">
    <location>
        <begin position="484"/>
        <end position="553"/>
    </location>
</feature>
<accession>A0A553NIC4</accession>
<reference evidence="9 10" key="1">
    <citation type="journal article" date="2019" name="Sci. Data">
        <title>Hybrid genome assembly and annotation of Danionella translucida.</title>
        <authorList>
            <person name="Kadobianskyi M."/>
            <person name="Schulze L."/>
            <person name="Schuelke M."/>
            <person name="Judkewitz B."/>
        </authorList>
    </citation>
    <scope>NUCLEOTIDE SEQUENCE [LARGE SCALE GENOMIC DNA]</scope>
    <source>
        <strain evidence="9 10">Bolton</strain>
    </source>
</reference>
<dbReference type="InterPro" id="IPR004843">
    <property type="entry name" value="Calcineurin-like_PHP"/>
</dbReference>
<dbReference type="PRINTS" id="PR00114">
    <property type="entry name" value="STPHPHTASE"/>
</dbReference>
<evidence type="ECO:0000256" key="5">
    <source>
        <dbReference type="ARBA" id="ARBA00023211"/>
    </source>
</evidence>
<keyword evidence="6" id="KW-0378">Hydrolase</keyword>